<proteinExistence type="predicted"/>
<dbReference type="RefSeq" id="WP_227896094.1">
    <property type="nucleotide sequence ID" value="NZ_CP099466.1"/>
</dbReference>
<organism evidence="2 3">
    <name type="scientific">Arthrobacter caoxuetaonis</name>
    <dbReference type="NCBI Taxonomy" id="2886935"/>
    <lineage>
        <taxon>Bacteria</taxon>
        <taxon>Bacillati</taxon>
        <taxon>Actinomycetota</taxon>
        <taxon>Actinomycetes</taxon>
        <taxon>Micrococcales</taxon>
        <taxon>Micrococcaceae</taxon>
        <taxon>Arthrobacter</taxon>
    </lineage>
</organism>
<dbReference type="AlphaFoldDB" id="A0A9X1MDT0"/>
<evidence type="ECO:0000313" key="3">
    <source>
        <dbReference type="Proteomes" id="UP001139158"/>
    </source>
</evidence>
<dbReference type="PANTHER" id="PTHR43649:SF12">
    <property type="entry name" value="DIACETYLCHITOBIOSE BINDING PROTEIN DASA"/>
    <property type="match status" value="1"/>
</dbReference>
<gene>
    <name evidence="2" type="ORF">LJ757_10410</name>
</gene>
<dbReference type="PROSITE" id="PS51257">
    <property type="entry name" value="PROKAR_LIPOPROTEIN"/>
    <property type="match status" value="1"/>
</dbReference>
<dbReference type="InterPro" id="IPR006059">
    <property type="entry name" value="SBP"/>
</dbReference>
<comment type="caution">
    <text evidence="2">The sequence shown here is derived from an EMBL/GenBank/DDBJ whole genome shotgun (WGS) entry which is preliminary data.</text>
</comment>
<dbReference type="SUPFAM" id="SSF53850">
    <property type="entry name" value="Periplasmic binding protein-like II"/>
    <property type="match status" value="1"/>
</dbReference>
<reference evidence="2" key="1">
    <citation type="submission" date="2021-10" db="EMBL/GenBank/DDBJ databases">
        <title>Novel species in genus Arthrobacter.</title>
        <authorList>
            <person name="Liu Y."/>
        </authorList>
    </citation>
    <scope>NUCLEOTIDE SEQUENCE</scope>
    <source>
        <strain evidence="2">Zg-Y453</strain>
    </source>
</reference>
<protein>
    <submittedName>
        <fullName evidence="2">Sugar ABC transporter substrate-binding protein</fullName>
    </submittedName>
</protein>
<feature type="signal peptide" evidence="1">
    <location>
        <begin position="1"/>
        <end position="34"/>
    </location>
</feature>
<keyword evidence="1" id="KW-0732">Signal</keyword>
<evidence type="ECO:0000256" key="1">
    <source>
        <dbReference type="SAM" id="SignalP"/>
    </source>
</evidence>
<accession>A0A9X1MDT0</accession>
<dbReference type="EMBL" id="JAJFZV010000010">
    <property type="protein sequence ID" value="MCC3298218.1"/>
    <property type="molecule type" value="Genomic_DNA"/>
</dbReference>
<dbReference type="Proteomes" id="UP001139158">
    <property type="component" value="Unassembled WGS sequence"/>
</dbReference>
<dbReference type="Pfam" id="PF01547">
    <property type="entry name" value="SBP_bac_1"/>
    <property type="match status" value="1"/>
</dbReference>
<dbReference type="CDD" id="cd13585">
    <property type="entry name" value="PBP2_TMBP_like"/>
    <property type="match status" value="1"/>
</dbReference>
<evidence type="ECO:0000313" key="2">
    <source>
        <dbReference type="EMBL" id="MCC3298218.1"/>
    </source>
</evidence>
<dbReference type="PANTHER" id="PTHR43649">
    <property type="entry name" value="ARABINOSE-BINDING PROTEIN-RELATED"/>
    <property type="match status" value="1"/>
</dbReference>
<name>A0A9X1MDT0_9MICC</name>
<keyword evidence="3" id="KW-1185">Reference proteome</keyword>
<sequence length="459" mass="50053">MRSQRSRPRGRSRRFGKGVAAAAASLALFLTGCAGDSADGRQEIVVAIVSNPQMTDAISLQDRFKEEHPNIDVRFVSLPENEARAKITASVATGGGEFDVVMVSNYETPMWAENGWLTNLQDYAEGTQGYDPDDFIPNIREALSYEGDLYSVPFYGESSFLAYREDLFEEAGLTMPEKPTWDDIAGFAEKLHRPDDDFSGICLRGLAGWGEVMAPLSTMMNTYGGGWFDEDWNATLDSPEVEAAVTDYVDLVRNSGQPGAATSGYGDCLTRYSQGNAAMWYDATAMVSSVEDPASSLVVGKTGYAPAPVQETESAGWLYSWSLAIPSTSEEKDAAWDFVSWMTNKEYIELVGEEISWERVPPGSRLSTYEIPEYAEVAQAYAEPTLRAMAGASQDTSMAAPVPYPGLQFVGIPEFQDLGTRVAQQISAAIAGQKTVEEALEQSQRYAQTVAESYQSGES</sequence>
<dbReference type="InterPro" id="IPR050490">
    <property type="entry name" value="Bact_solute-bd_prot1"/>
</dbReference>
<dbReference type="Gene3D" id="3.40.190.10">
    <property type="entry name" value="Periplasmic binding protein-like II"/>
    <property type="match status" value="2"/>
</dbReference>
<feature type="chain" id="PRO_5040925127" evidence="1">
    <location>
        <begin position="35"/>
        <end position="459"/>
    </location>
</feature>